<dbReference type="GO" id="GO:0006633">
    <property type="term" value="P:fatty acid biosynthetic process"/>
    <property type="evidence" value="ECO:0007669"/>
    <property type="project" value="InterPro"/>
</dbReference>
<dbReference type="GO" id="GO:0016747">
    <property type="term" value="F:acyltransferase activity, transferring groups other than amino-acyl groups"/>
    <property type="evidence" value="ECO:0007669"/>
    <property type="project" value="InterPro"/>
</dbReference>
<evidence type="ECO:0000313" key="1">
    <source>
        <dbReference type="EMBL" id="KAH9297404.1"/>
    </source>
</evidence>
<reference evidence="1 2" key="1">
    <citation type="journal article" date="2021" name="Nat. Plants">
        <title>The Taxus genome provides insights into paclitaxel biosynthesis.</title>
        <authorList>
            <person name="Xiong X."/>
            <person name="Gou J."/>
            <person name="Liao Q."/>
            <person name="Li Y."/>
            <person name="Zhou Q."/>
            <person name="Bi G."/>
            <person name="Li C."/>
            <person name="Du R."/>
            <person name="Wang X."/>
            <person name="Sun T."/>
            <person name="Guo L."/>
            <person name="Liang H."/>
            <person name="Lu P."/>
            <person name="Wu Y."/>
            <person name="Zhang Z."/>
            <person name="Ro D.K."/>
            <person name="Shang Y."/>
            <person name="Huang S."/>
            <person name="Yan J."/>
        </authorList>
    </citation>
    <scope>NUCLEOTIDE SEQUENCE [LARGE SCALE GENOMIC DNA]</scope>
    <source>
        <strain evidence="1">Ta-2019</strain>
    </source>
</reference>
<protein>
    <submittedName>
        <fullName evidence="1">Uncharacterized protein</fullName>
    </submittedName>
</protein>
<dbReference type="Proteomes" id="UP000824469">
    <property type="component" value="Unassembled WGS sequence"/>
</dbReference>
<dbReference type="GO" id="GO:0016020">
    <property type="term" value="C:membrane"/>
    <property type="evidence" value="ECO:0007669"/>
    <property type="project" value="InterPro"/>
</dbReference>
<dbReference type="PANTHER" id="PTHR31561">
    <property type="entry name" value="3-KETOACYL-COA SYNTHASE"/>
    <property type="match status" value="1"/>
</dbReference>
<organism evidence="1 2">
    <name type="scientific">Taxus chinensis</name>
    <name type="common">Chinese yew</name>
    <name type="synonym">Taxus wallichiana var. chinensis</name>
    <dbReference type="NCBI Taxonomy" id="29808"/>
    <lineage>
        <taxon>Eukaryota</taxon>
        <taxon>Viridiplantae</taxon>
        <taxon>Streptophyta</taxon>
        <taxon>Embryophyta</taxon>
        <taxon>Tracheophyta</taxon>
        <taxon>Spermatophyta</taxon>
        <taxon>Pinopsida</taxon>
        <taxon>Pinidae</taxon>
        <taxon>Conifers II</taxon>
        <taxon>Cupressales</taxon>
        <taxon>Taxaceae</taxon>
        <taxon>Taxus</taxon>
    </lineage>
</organism>
<feature type="non-terminal residue" evidence="1">
    <location>
        <position position="55"/>
    </location>
</feature>
<proteinExistence type="predicted"/>
<comment type="caution">
    <text evidence="1">The sequence shown here is derived from an EMBL/GenBank/DDBJ whole genome shotgun (WGS) entry which is preliminary data.</text>
</comment>
<evidence type="ECO:0000313" key="2">
    <source>
        <dbReference type="Proteomes" id="UP000824469"/>
    </source>
</evidence>
<dbReference type="InterPro" id="IPR012392">
    <property type="entry name" value="3-ktacl-CoA_syn"/>
</dbReference>
<dbReference type="InterPro" id="IPR016039">
    <property type="entry name" value="Thiolase-like"/>
</dbReference>
<feature type="non-terminal residue" evidence="1">
    <location>
        <position position="1"/>
    </location>
</feature>
<gene>
    <name evidence="1" type="ORF">KI387_029086</name>
</gene>
<name>A0AA38CJP3_TAXCH</name>
<dbReference type="EMBL" id="JAHRHJ020000010">
    <property type="protein sequence ID" value="KAH9297404.1"/>
    <property type="molecule type" value="Genomic_DNA"/>
</dbReference>
<dbReference type="Gene3D" id="3.40.47.10">
    <property type="match status" value="1"/>
</dbReference>
<dbReference type="AlphaFoldDB" id="A0AA38CJP3"/>
<accession>A0AA38CJP3</accession>
<dbReference type="SUPFAM" id="SSF53901">
    <property type="entry name" value="Thiolase-like"/>
    <property type="match status" value="1"/>
</dbReference>
<sequence length="55" mass="6514">GRPVLDELQNNLSLLEHHMEPSRMTLHRFGNTSSSTLWYELAYMEAKKRVKRDAR</sequence>
<keyword evidence="2" id="KW-1185">Reference proteome</keyword>